<gene>
    <name evidence="2" type="ORF">RM552_14690</name>
</gene>
<evidence type="ECO:0008006" key="4">
    <source>
        <dbReference type="Google" id="ProtNLM"/>
    </source>
</evidence>
<reference evidence="2 3" key="1">
    <citation type="submission" date="2023-09" db="EMBL/GenBank/DDBJ databases">
        <authorList>
            <person name="Rey-Velasco X."/>
        </authorList>
    </citation>
    <scope>NUCLEOTIDE SEQUENCE [LARGE SCALE GENOMIC DNA]</scope>
    <source>
        <strain evidence="2 3">P117</strain>
    </source>
</reference>
<organism evidence="2 3">
    <name type="scientific">Glaciecola petra</name>
    <dbReference type="NCBI Taxonomy" id="3075602"/>
    <lineage>
        <taxon>Bacteria</taxon>
        <taxon>Pseudomonadati</taxon>
        <taxon>Pseudomonadota</taxon>
        <taxon>Gammaproteobacteria</taxon>
        <taxon>Alteromonadales</taxon>
        <taxon>Alteromonadaceae</taxon>
        <taxon>Glaciecola</taxon>
    </lineage>
</organism>
<name>A0ABU2ZTX8_9ALTE</name>
<keyword evidence="3" id="KW-1185">Reference proteome</keyword>
<keyword evidence="1" id="KW-0175">Coiled coil</keyword>
<protein>
    <recommendedName>
        <fullName evidence="4">Chromosome segregation ATPase</fullName>
    </recommendedName>
</protein>
<comment type="caution">
    <text evidence="2">The sequence shown here is derived from an EMBL/GenBank/DDBJ whole genome shotgun (WGS) entry which is preliminary data.</text>
</comment>
<evidence type="ECO:0000313" key="2">
    <source>
        <dbReference type="EMBL" id="MDT0596098.1"/>
    </source>
</evidence>
<evidence type="ECO:0000313" key="3">
    <source>
        <dbReference type="Proteomes" id="UP001253545"/>
    </source>
</evidence>
<dbReference type="RefSeq" id="WP_311369624.1">
    <property type="nucleotide sequence ID" value="NZ_JAVRHX010000005.1"/>
</dbReference>
<sequence>MLKRKSVNIERLDVTFYQFLLLIYGVNPQEVINLPTGERPKDIEVGLVNEIKKALETILKDWDDKVFEIKIVSVGTTASENTYRFESLLRVVFEKYEFEWAKSPKEVQTLIAEYKKTQMAGYSLDLLERTMNVIGLFSLRHILRESKDKEYYEYKNLNSVDDLSMKVIEDTKKEVVIKLIKKQAEIEETIHKLHQDVEALKSENSTLNKIIDLQQNNNTSLEKEETALKVIATLVELIQESSNQKYNQSRIVAELETKYKTSLLGFSNSNLEKLFAKANKALKTT</sequence>
<evidence type="ECO:0000256" key="1">
    <source>
        <dbReference type="SAM" id="Coils"/>
    </source>
</evidence>
<dbReference type="Proteomes" id="UP001253545">
    <property type="component" value="Unassembled WGS sequence"/>
</dbReference>
<proteinExistence type="predicted"/>
<dbReference type="EMBL" id="JAVRHX010000005">
    <property type="protein sequence ID" value="MDT0596098.1"/>
    <property type="molecule type" value="Genomic_DNA"/>
</dbReference>
<feature type="coiled-coil region" evidence="1">
    <location>
        <begin position="183"/>
        <end position="217"/>
    </location>
</feature>
<accession>A0ABU2ZTX8</accession>